<name>A0A381YT57_9ZZZZ</name>
<dbReference type="AlphaFoldDB" id="A0A381YT57"/>
<reference evidence="1" key="1">
    <citation type="submission" date="2018-05" db="EMBL/GenBank/DDBJ databases">
        <authorList>
            <person name="Lanie J.A."/>
            <person name="Ng W.-L."/>
            <person name="Kazmierczak K.M."/>
            <person name="Andrzejewski T.M."/>
            <person name="Davidsen T.M."/>
            <person name="Wayne K.J."/>
            <person name="Tettelin H."/>
            <person name="Glass J.I."/>
            <person name="Rusch D."/>
            <person name="Podicherti R."/>
            <person name="Tsui H.-C.T."/>
            <person name="Winkler M.E."/>
        </authorList>
    </citation>
    <scope>NUCLEOTIDE SEQUENCE</scope>
</reference>
<gene>
    <name evidence="1" type="ORF">METZ01_LOCUS132531</name>
</gene>
<evidence type="ECO:0000313" key="1">
    <source>
        <dbReference type="EMBL" id="SVA79677.1"/>
    </source>
</evidence>
<dbReference type="EMBL" id="UINC01018891">
    <property type="protein sequence ID" value="SVA79677.1"/>
    <property type="molecule type" value="Genomic_DNA"/>
</dbReference>
<dbReference type="InterPro" id="IPR011990">
    <property type="entry name" value="TPR-like_helical_dom_sf"/>
</dbReference>
<dbReference type="Gene3D" id="1.25.40.390">
    <property type="match status" value="1"/>
</dbReference>
<feature type="non-terminal residue" evidence="1">
    <location>
        <position position="416"/>
    </location>
</feature>
<protein>
    <recommendedName>
        <fullName evidence="2">RagB/SusD family nutrient uptake outer membrane protein</fullName>
    </recommendedName>
</protein>
<sequence>MKYLKLILIVPCIYLISGCDVDLNVENQNQPDKARALTSPSDIENLIGGAYNSYFYATEGWTPAHGLSVIADEQTSSWGNAGMKDLSVEPRTEYNNSTGYIDKLHVEDPWYRNYSAISSINEALGTILDPDNPMELGDDGADTQRGIAFAKFIQGICYGYLGSFFDKAYIVDENTDMEAIAGGADFSPSPYTEVAAAGIGYLEDCIAICETNTFTLPSTWIYGNAFTNDELAALAHSYAARYMAGVARTPADRDALDWNAILAHAELGYTDDFGPYCDGYVNWGNDYRYAVNLASWKRADYKTVGIADTSGNYEAWLNTPVHERTYFDIHTADARITGGHPDSAGTYFSNQGECAFQAARGTYHFSYYWFDRHIDFIATLDTKMITLYAPEMPLLRAEGLYRQGDLTGAAALINLT</sequence>
<organism evidence="1">
    <name type="scientific">marine metagenome</name>
    <dbReference type="NCBI Taxonomy" id="408172"/>
    <lineage>
        <taxon>unclassified sequences</taxon>
        <taxon>metagenomes</taxon>
        <taxon>ecological metagenomes</taxon>
    </lineage>
</organism>
<proteinExistence type="predicted"/>
<evidence type="ECO:0008006" key="2">
    <source>
        <dbReference type="Google" id="ProtNLM"/>
    </source>
</evidence>
<dbReference type="PROSITE" id="PS51257">
    <property type="entry name" value="PROKAR_LIPOPROTEIN"/>
    <property type="match status" value="1"/>
</dbReference>
<dbReference type="SUPFAM" id="SSF48452">
    <property type="entry name" value="TPR-like"/>
    <property type="match status" value="1"/>
</dbReference>
<accession>A0A381YT57</accession>